<comment type="subcellular location">
    <subcellularLocation>
        <location evidence="1">Membrane</location>
        <topology evidence="1">Multi-pass membrane protein</topology>
    </subcellularLocation>
</comment>
<reference evidence="8" key="1">
    <citation type="submission" date="2022-07" db="EMBL/GenBank/DDBJ databases">
        <title>Alkalimarinus sp. nov., isolated from gut of a Alitta virens.</title>
        <authorList>
            <person name="Yang A.I."/>
            <person name="Shin N.-R."/>
        </authorList>
    </citation>
    <scope>NUCLEOTIDE SEQUENCE</scope>
    <source>
        <strain evidence="8">FA028</strain>
    </source>
</reference>
<evidence type="ECO:0000313" key="8">
    <source>
        <dbReference type="EMBL" id="UZW76310.1"/>
    </source>
</evidence>
<evidence type="ECO:0000259" key="7">
    <source>
        <dbReference type="Pfam" id="PF01545"/>
    </source>
</evidence>
<dbReference type="GO" id="GO:0006882">
    <property type="term" value="P:intracellular zinc ion homeostasis"/>
    <property type="evidence" value="ECO:0007669"/>
    <property type="project" value="TreeGrafter"/>
</dbReference>
<dbReference type="Proteomes" id="UP001164472">
    <property type="component" value="Chromosome"/>
</dbReference>
<dbReference type="SUPFAM" id="SSF161111">
    <property type="entry name" value="Cation efflux protein transmembrane domain-like"/>
    <property type="match status" value="1"/>
</dbReference>
<dbReference type="GO" id="GO:0015341">
    <property type="term" value="F:zinc efflux antiporter activity"/>
    <property type="evidence" value="ECO:0007669"/>
    <property type="project" value="TreeGrafter"/>
</dbReference>
<dbReference type="Pfam" id="PF01545">
    <property type="entry name" value="Cation_efflux"/>
    <property type="match status" value="1"/>
</dbReference>
<gene>
    <name evidence="8" type="ORF">NNL22_06920</name>
</gene>
<dbReference type="InterPro" id="IPR050291">
    <property type="entry name" value="CDF_Transporter"/>
</dbReference>
<evidence type="ECO:0000256" key="1">
    <source>
        <dbReference type="ARBA" id="ARBA00004141"/>
    </source>
</evidence>
<feature type="transmembrane region" description="Helical" evidence="6">
    <location>
        <begin position="164"/>
        <end position="184"/>
    </location>
</feature>
<evidence type="ECO:0000256" key="3">
    <source>
        <dbReference type="ARBA" id="ARBA00022692"/>
    </source>
</evidence>
<feature type="domain" description="Cation efflux protein transmembrane" evidence="7">
    <location>
        <begin position="3"/>
        <end position="191"/>
    </location>
</feature>
<sequence length="301" mass="33714">MVVLALFFSIIAQSEALLLDGLFSFINMIMALITLQVSRLISRPNDSRYHFGYWSYEPLLNLAKGSLITIVSLFALGSAIIVLIDGGRHIEADMAMIYAVIATSGCLLVHRYLKQVAKECNSPIIAVDAHNWLIDGVISGAVALAFVVVYLLESMGVNSFTPYADPVLVILLVCGTIPIPLRIIRDNWRQIIGHAPHHETQLETKNCVDSLMSSIPVSHYNLRMSEIGRLLYIQLYLVSDTSMTIAETDLIRERLYDKLNKQLEDRCSSLAVDFIFCTDDQWVKRSTHPDELTNTKTQPDV</sequence>
<dbReference type="PANTHER" id="PTHR43840">
    <property type="entry name" value="MITOCHONDRIAL METAL TRANSPORTER 1-RELATED"/>
    <property type="match status" value="1"/>
</dbReference>
<keyword evidence="9" id="KW-1185">Reference proteome</keyword>
<feature type="transmembrane region" description="Helical" evidence="6">
    <location>
        <begin position="62"/>
        <end position="84"/>
    </location>
</feature>
<evidence type="ECO:0000313" key="9">
    <source>
        <dbReference type="Proteomes" id="UP001164472"/>
    </source>
</evidence>
<dbReference type="Gene3D" id="1.20.1510.10">
    <property type="entry name" value="Cation efflux protein transmembrane domain"/>
    <property type="match status" value="1"/>
</dbReference>
<dbReference type="InterPro" id="IPR027469">
    <property type="entry name" value="Cation_efflux_TMD_sf"/>
</dbReference>
<keyword evidence="4 6" id="KW-1133">Transmembrane helix</keyword>
<dbReference type="GO" id="GO:0015093">
    <property type="term" value="F:ferrous iron transmembrane transporter activity"/>
    <property type="evidence" value="ECO:0007669"/>
    <property type="project" value="TreeGrafter"/>
</dbReference>
<dbReference type="EMBL" id="CP101527">
    <property type="protein sequence ID" value="UZW76310.1"/>
    <property type="molecule type" value="Genomic_DNA"/>
</dbReference>
<keyword evidence="5 6" id="KW-0472">Membrane</keyword>
<proteinExistence type="predicted"/>
<protein>
    <submittedName>
        <fullName evidence="8">Cation transporter</fullName>
    </submittedName>
</protein>
<evidence type="ECO:0000256" key="6">
    <source>
        <dbReference type="SAM" id="Phobius"/>
    </source>
</evidence>
<accession>A0A9E8KRF7</accession>
<keyword evidence="3 6" id="KW-0812">Transmembrane</keyword>
<dbReference type="KEGG" id="asem:NNL22_06920"/>
<evidence type="ECO:0000256" key="4">
    <source>
        <dbReference type="ARBA" id="ARBA00022989"/>
    </source>
</evidence>
<keyword evidence="2" id="KW-0813">Transport</keyword>
<dbReference type="AlphaFoldDB" id="A0A9E8KRF7"/>
<feature type="transmembrane region" description="Helical" evidence="6">
    <location>
        <begin position="24"/>
        <end position="41"/>
    </location>
</feature>
<dbReference type="GO" id="GO:0015086">
    <property type="term" value="F:cadmium ion transmembrane transporter activity"/>
    <property type="evidence" value="ECO:0007669"/>
    <property type="project" value="TreeGrafter"/>
</dbReference>
<name>A0A9E8KRF7_9ALTE</name>
<dbReference type="PANTHER" id="PTHR43840:SF15">
    <property type="entry name" value="MITOCHONDRIAL METAL TRANSPORTER 1-RELATED"/>
    <property type="match status" value="1"/>
</dbReference>
<feature type="transmembrane region" description="Helical" evidence="6">
    <location>
        <begin position="133"/>
        <end position="152"/>
    </location>
</feature>
<dbReference type="GO" id="GO:0005886">
    <property type="term" value="C:plasma membrane"/>
    <property type="evidence" value="ECO:0007669"/>
    <property type="project" value="TreeGrafter"/>
</dbReference>
<dbReference type="InterPro" id="IPR058533">
    <property type="entry name" value="Cation_efflux_TM"/>
</dbReference>
<feature type="transmembrane region" description="Helical" evidence="6">
    <location>
        <begin position="96"/>
        <end position="113"/>
    </location>
</feature>
<evidence type="ECO:0000256" key="2">
    <source>
        <dbReference type="ARBA" id="ARBA00022448"/>
    </source>
</evidence>
<organism evidence="8 9">
    <name type="scientific">Alkalimarinus sediminis</name>
    <dbReference type="NCBI Taxonomy" id="1632866"/>
    <lineage>
        <taxon>Bacteria</taxon>
        <taxon>Pseudomonadati</taxon>
        <taxon>Pseudomonadota</taxon>
        <taxon>Gammaproteobacteria</taxon>
        <taxon>Alteromonadales</taxon>
        <taxon>Alteromonadaceae</taxon>
        <taxon>Alkalimarinus</taxon>
    </lineage>
</organism>
<evidence type="ECO:0000256" key="5">
    <source>
        <dbReference type="ARBA" id="ARBA00023136"/>
    </source>
</evidence>